<proteinExistence type="predicted"/>
<organism evidence="1 2">
    <name type="scientific">Pleuronectes platessa</name>
    <name type="common">European plaice</name>
    <dbReference type="NCBI Taxonomy" id="8262"/>
    <lineage>
        <taxon>Eukaryota</taxon>
        <taxon>Metazoa</taxon>
        <taxon>Chordata</taxon>
        <taxon>Craniata</taxon>
        <taxon>Vertebrata</taxon>
        <taxon>Euteleostomi</taxon>
        <taxon>Actinopterygii</taxon>
        <taxon>Neopterygii</taxon>
        <taxon>Teleostei</taxon>
        <taxon>Neoteleostei</taxon>
        <taxon>Acanthomorphata</taxon>
        <taxon>Carangaria</taxon>
        <taxon>Pleuronectiformes</taxon>
        <taxon>Pleuronectoidei</taxon>
        <taxon>Pleuronectidae</taxon>
        <taxon>Pleuronectes</taxon>
    </lineage>
</organism>
<name>A0A9N7Y8N5_PLEPL</name>
<keyword evidence="2" id="KW-1185">Reference proteome</keyword>
<protein>
    <submittedName>
        <fullName evidence="1">Uncharacterized protein</fullName>
    </submittedName>
</protein>
<comment type="caution">
    <text evidence="1">The sequence shown here is derived from an EMBL/GenBank/DDBJ whole genome shotgun (WGS) entry which is preliminary data.</text>
</comment>
<dbReference type="EMBL" id="CADEAL010000228">
    <property type="protein sequence ID" value="CAB1416852.1"/>
    <property type="molecule type" value="Genomic_DNA"/>
</dbReference>
<dbReference type="AlphaFoldDB" id="A0A9N7Y8N5"/>
<reference evidence="1" key="1">
    <citation type="submission" date="2020-03" db="EMBL/GenBank/DDBJ databases">
        <authorList>
            <person name="Weist P."/>
        </authorList>
    </citation>
    <scope>NUCLEOTIDE SEQUENCE</scope>
</reference>
<evidence type="ECO:0000313" key="1">
    <source>
        <dbReference type="EMBL" id="CAB1416852.1"/>
    </source>
</evidence>
<sequence length="76" mass="8525">MTLCLTTSIRPRLSPAPDFQIRRAAVRNTLPRNIASTAAQELQAAPRPRLQATGFLSTASLEQRSLQSFDRLVWFL</sequence>
<dbReference type="Proteomes" id="UP001153269">
    <property type="component" value="Unassembled WGS sequence"/>
</dbReference>
<gene>
    <name evidence="1" type="ORF">PLEPLA_LOCUS4645</name>
</gene>
<evidence type="ECO:0000313" key="2">
    <source>
        <dbReference type="Proteomes" id="UP001153269"/>
    </source>
</evidence>
<accession>A0A9N7Y8N5</accession>